<dbReference type="GO" id="GO:0005829">
    <property type="term" value="C:cytosol"/>
    <property type="evidence" value="ECO:0007669"/>
    <property type="project" value="TreeGrafter"/>
</dbReference>
<sequence>MKQYKRVLAIAGSDSGGGAGIQADIKAISACECFATTAITAITAQNTLGVTDIHAIPVNTLKNQIKAVLEDIGTDSIKIGMLHNSETILTVSKLLKQFVVSNIVLDPVMVSTSGSKLLRDEAIHTLQTELIPQARVITPNIPEAEILLGKQMVNQADLPECARKLGEMYKVSVLLKAGHLHDNNLIDVFFNRETNEIIELASKRITTQNTHGTGCTLSSALAAFLARGFELNEAVKQAKDYINNAIIAGKDYSIGAGHGPVKHFYELWKQ</sequence>
<feature type="domain" description="Pyridoxamine kinase/Phosphomethylpyrimidine kinase" evidence="7">
    <location>
        <begin position="14"/>
        <end position="261"/>
    </location>
</feature>
<evidence type="ECO:0000313" key="8">
    <source>
        <dbReference type="EMBL" id="PKQ62106.1"/>
    </source>
</evidence>
<dbReference type="OrthoDB" id="9810880at2"/>
<evidence type="ECO:0000256" key="1">
    <source>
        <dbReference type="ARBA" id="ARBA00004948"/>
    </source>
</evidence>
<dbReference type="Proteomes" id="UP000233535">
    <property type="component" value="Unassembled WGS sequence"/>
</dbReference>
<evidence type="ECO:0000256" key="4">
    <source>
        <dbReference type="ARBA" id="ARBA00022741"/>
    </source>
</evidence>
<dbReference type="InterPro" id="IPR029056">
    <property type="entry name" value="Ribokinase-like"/>
</dbReference>
<dbReference type="PANTHER" id="PTHR20858:SF17">
    <property type="entry name" value="HYDROXYMETHYLPYRIMIDINE_PHOSPHOMETHYLPYRIMIDINE KINASE THI20-RELATED"/>
    <property type="match status" value="1"/>
</dbReference>
<dbReference type="GO" id="GO:0005524">
    <property type="term" value="F:ATP binding"/>
    <property type="evidence" value="ECO:0007669"/>
    <property type="project" value="UniProtKB-KW"/>
</dbReference>
<evidence type="ECO:0000256" key="2">
    <source>
        <dbReference type="ARBA" id="ARBA00012135"/>
    </source>
</evidence>
<dbReference type="GO" id="GO:0008902">
    <property type="term" value="F:hydroxymethylpyrimidine kinase activity"/>
    <property type="evidence" value="ECO:0007669"/>
    <property type="project" value="UniProtKB-EC"/>
</dbReference>
<evidence type="ECO:0000256" key="5">
    <source>
        <dbReference type="ARBA" id="ARBA00022777"/>
    </source>
</evidence>
<dbReference type="GO" id="GO:0008972">
    <property type="term" value="F:phosphomethylpyrimidine kinase activity"/>
    <property type="evidence" value="ECO:0007669"/>
    <property type="project" value="InterPro"/>
</dbReference>
<keyword evidence="3" id="KW-0808">Transferase</keyword>
<evidence type="ECO:0000313" key="9">
    <source>
        <dbReference type="Proteomes" id="UP000233535"/>
    </source>
</evidence>
<proteinExistence type="predicted"/>
<dbReference type="SUPFAM" id="SSF53613">
    <property type="entry name" value="Ribokinase-like"/>
    <property type="match status" value="1"/>
</dbReference>
<comment type="pathway">
    <text evidence="1">Cofactor biosynthesis; thiamine diphosphate biosynthesis.</text>
</comment>
<evidence type="ECO:0000256" key="3">
    <source>
        <dbReference type="ARBA" id="ARBA00022679"/>
    </source>
</evidence>
<keyword evidence="9" id="KW-1185">Reference proteome</keyword>
<dbReference type="PANTHER" id="PTHR20858">
    <property type="entry name" value="PHOSPHOMETHYLPYRIMIDINE KINASE"/>
    <property type="match status" value="1"/>
</dbReference>
<dbReference type="AlphaFoldDB" id="A0A2N3HVK0"/>
<dbReference type="EC" id="2.7.1.49" evidence="2"/>
<evidence type="ECO:0000256" key="6">
    <source>
        <dbReference type="ARBA" id="ARBA00022840"/>
    </source>
</evidence>
<dbReference type="FunFam" id="3.40.1190.20:FF:000003">
    <property type="entry name" value="Phosphomethylpyrimidine kinase ThiD"/>
    <property type="match status" value="1"/>
</dbReference>
<dbReference type="InterPro" id="IPR013749">
    <property type="entry name" value="PM/HMP-P_kinase-1"/>
</dbReference>
<organism evidence="8 9">
    <name type="scientific">Labilibaculum filiforme</name>
    <dbReference type="NCBI Taxonomy" id="1940526"/>
    <lineage>
        <taxon>Bacteria</taxon>
        <taxon>Pseudomonadati</taxon>
        <taxon>Bacteroidota</taxon>
        <taxon>Bacteroidia</taxon>
        <taxon>Marinilabiliales</taxon>
        <taxon>Marinifilaceae</taxon>
        <taxon>Labilibaculum</taxon>
    </lineage>
</organism>
<keyword evidence="5 8" id="KW-0418">Kinase</keyword>
<dbReference type="Pfam" id="PF08543">
    <property type="entry name" value="Phos_pyr_kin"/>
    <property type="match status" value="1"/>
</dbReference>
<protein>
    <recommendedName>
        <fullName evidence="2">hydroxymethylpyrimidine kinase</fullName>
        <ecNumber evidence="2">2.7.1.49</ecNumber>
    </recommendedName>
</protein>
<keyword evidence="6" id="KW-0067">ATP-binding</keyword>
<gene>
    <name evidence="8" type="ORF">BZG02_14015</name>
</gene>
<dbReference type="EMBL" id="MVDD01000010">
    <property type="protein sequence ID" value="PKQ62106.1"/>
    <property type="molecule type" value="Genomic_DNA"/>
</dbReference>
<dbReference type="Gene3D" id="3.40.1190.20">
    <property type="match status" value="1"/>
</dbReference>
<keyword evidence="4" id="KW-0547">Nucleotide-binding</keyword>
<comment type="caution">
    <text evidence="8">The sequence shown here is derived from an EMBL/GenBank/DDBJ whole genome shotgun (WGS) entry which is preliminary data.</text>
</comment>
<dbReference type="NCBIfam" id="TIGR00097">
    <property type="entry name" value="HMP-P_kinase"/>
    <property type="match status" value="1"/>
</dbReference>
<evidence type="ECO:0000259" key="7">
    <source>
        <dbReference type="Pfam" id="PF08543"/>
    </source>
</evidence>
<dbReference type="CDD" id="cd01169">
    <property type="entry name" value="HMPP_kinase"/>
    <property type="match status" value="1"/>
</dbReference>
<reference evidence="8 9" key="1">
    <citation type="journal article" date="2017" name="Front. Microbiol.">
        <title>Labilibaculum manganireducens gen. nov., sp. nov. and Labilibaculum filiforme sp. nov., Novel Bacteroidetes Isolated from Subsurface Sediments of the Baltic Sea.</title>
        <authorList>
            <person name="Vandieken V."/>
            <person name="Marshall I.P."/>
            <person name="Niemann H."/>
            <person name="Engelen B."/>
            <person name="Cypionka H."/>
        </authorList>
    </citation>
    <scope>NUCLEOTIDE SEQUENCE [LARGE SCALE GENOMIC DNA]</scope>
    <source>
        <strain evidence="8 9">59.16B</strain>
    </source>
</reference>
<dbReference type="InterPro" id="IPR004399">
    <property type="entry name" value="HMP/HMP-P_kinase_dom"/>
</dbReference>
<dbReference type="GO" id="GO:0009228">
    <property type="term" value="P:thiamine biosynthetic process"/>
    <property type="evidence" value="ECO:0007669"/>
    <property type="project" value="InterPro"/>
</dbReference>
<accession>A0A2N3HVK0</accession>
<dbReference type="RefSeq" id="WP_101262138.1">
    <property type="nucleotide sequence ID" value="NZ_MVDD01000010.1"/>
</dbReference>
<name>A0A2N3HVK0_9BACT</name>